<keyword evidence="2" id="KW-1185">Reference proteome</keyword>
<dbReference type="RefSeq" id="WP_131617737.1">
    <property type="nucleotide sequence ID" value="NZ_CP036532.1"/>
</dbReference>
<evidence type="ECO:0000313" key="1">
    <source>
        <dbReference type="EMBL" id="QBK32093.1"/>
    </source>
</evidence>
<dbReference type="AlphaFoldDB" id="A0A4P6V578"/>
<dbReference type="KEGG" id="rpod:E0E05_16780"/>
<proteinExistence type="predicted"/>
<dbReference type="OrthoDB" id="7282689at2"/>
<protein>
    <submittedName>
        <fullName evidence="1">Uncharacterized protein</fullName>
    </submittedName>
</protein>
<dbReference type="GeneID" id="90768961"/>
<accession>A0A4P6V578</accession>
<organism evidence="1 2">
    <name type="scientific">Roseitalea porphyridii</name>
    <dbReference type="NCBI Taxonomy" id="1852022"/>
    <lineage>
        <taxon>Bacteria</taxon>
        <taxon>Pseudomonadati</taxon>
        <taxon>Pseudomonadota</taxon>
        <taxon>Alphaproteobacteria</taxon>
        <taxon>Hyphomicrobiales</taxon>
        <taxon>Ahrensiaceae</taxon>
        <taxon>Roseitalea</taxon>
    </lineage>
</organism>
<reference evidence="1 2" key="1">
    <citation type="journal article" date="2017" name="Int. J. Syst. Evol. Microbiol.">
        <title>Roseitalea porphyridii gen. nov., sp. nov., isolated from a red alga, and reclassification of Hoeflea suaedae Chung et al. 2013 as Pseudohoeflea suaedae gen. nov., comb. nov.</title>
        <authorList>
            <person name="Hyeon J.W."/>
            <person name="Jeong S.E."/>
            <person name="Baek K."/>
            <person name="Jeon C.O."/>
        </authorList>
    </citation>
    <scope>NUCLEOTIDE SEQUENCE [LARGE SCALE GENOMIC DNA]</scope>
    <source>
        <strain evidence="1 2">MA7-20</strain>
    </source>
</reference>
<gene>
    <name evidence="1" type="ORF">E0E05_16780</name>
</gene>
<sequence>MADEPDNMVLELLRQIRDDQQAMRREQQIMREEMDDMRLDLTTRIDGNTLILNFLAGLVSDHEDRITALEGSDTEPAE</sequence>
<evidence type="ECO:0000313" key="2">
    <source>
        <dbReference type="Proteomes" id="UP000293719"/>
    </source>
</evidence>
<name>A0A4P6V578_9HYPH</name>
<dbReference type="Proteomes" id="UP000293719">
    <property type="component" value="Chromosome"/>
</dbReference>
<dbReference type="EMBL" id="CP036532">
    <property type="protein sequence ID" value="QBK32093.1"/>
    <property type="molecule type" value="Genomic_DNA"/>
</dbReference>